<comment type="caution">
    <text evidence="1">The sequence shown here is derived from an EMBL/GenBank/DDBJ whole genome shotgun (WGS) entry which is preliminary data.</text>
</comment>
<dbReference type="Proteomes" id="UP001602119">
    <property type="component" value="Unassembled WGS sequence"/>
</dbReference>
<evidence type="ECO:0000313" key="1">
    <source>
        <dbReference type="EMBL" id="MFF4779352.1"/>
    </source>
</evidence>
<organism evidence="1 2">
    <name type="scientific">Microtetraspora fusca</name>
    <dbReference type="NCBI Taxonomy" id="1997"/>
    <lineage>
        <taxon>Bacteria</taxon>
        <taxon>Bacillati</taxon>
        <taxon>Actinomycetota</taxon>
        <taxon>Actinomycetes</taxon>
        <taxon>Streptosporangiales</taxon>
        <taxon>Streptosporangiaceae</taxon>
        <taxon>Microtetraspora</taxon>
    </lineage>
</organism>
<sequence>MNVPSSSMFPTPAQGLSTLAGVQDIVFNVNLPGQATDYSRMPVRVVVKNRKGQVVGRGEATFPEYPPIESEPCYCYNAFVKVDVRPGM</sequence>
<dbReference type="RefSeq" id="WP_387348080.1">
    <property type="nucleotide sequence ID" value="NZ_JBIAXI010000048.1"/>
</dbReference>
<evidence type="ECO:0000313" key="2">
    <source>
        <dbReference type="Proteomes" id="UP001602119"/>
    </source>
</evidence>
<gene>
    <name evidence="1" type="ORF">ACFY05_41705</name>
</gene>
<protein>
    <submittedName>
        <fullName evidence="1">Uncharacterized protein</fullName>
    </submittedName>
</protein>
<proteinExistence type="predicted"/>
<keyword evidence="2" id="KW-1185">Reference proteome</keyword>
<accession>A0ABW6VJ22</accession>
<reference evidence="1 2" key="1">
    <citation type="submission" date="2024-10" db="EMBL/GenBank/DDBJ databases">
        <title>The Natural Products Discovery Center: Release of the First 8490 Sequenced Strains for Exploring Actinobacteria Biosynthetic Diversity.</title>
        <authorList>
            <person name="Kalkreuter E."/>
            <person name="Kautsar S.A."/>
            <person name="Yang D."/>
            <person name="Bader C.D."/>
            <person name="Teijaro C.N."/>
            <person name="Fluegel L."/>
            <person name="Davis C.M."/>
            <person name="Simpson J.R."/>
            <person name="Lauterbach L."/>
            <person name="Steele A.D."/>
            <person name="Gui C."/>
            <person name="Meng S."/>
            <person name="Li G."/>
            <person name="Viehrig K."/>
            <person name="Ye F."/>
            <person name="Su P."/>
            <person name="Kiefer A.F."/>
            <person name="Nichols A."/>
            <person name="Cepeda A.J."/>
            <person name="Yan W."/>
            <person name="Fan B."/>
            <person name="Jiang Y."/>
            <person name="Adhikari A."/>
            <person name="Zheng C.-J."/>
            <person name="Schuster L."/>
            <person name="Cowan T.M."/>
            <person name="Smanski M.J."/>
            <person name="Chevrette M.G."/>
            <person name="De Carvalho L.P.S."/>
            <person name="Shen B."/>
        </authorList>
    </citation>
    <scope>NUCLEOTIDE SEQUENCE [LARGE SCALE GENOMIC DNA]</scope>
    <source>
        <strain evidence="1 2">NPDC001281</strain>
    </source>
</reference>
<name>A0ABW6VJ22_MICFU</name>
<dbReference type="EMBL" id="JBIAXI010000048">
    <property type="protein sequence ID" value="MFF4779352.1"/>
    <property type="molecule type" value="Genomic_DNA"/>
</dbReference>